<dbReference type="Gene3D" id="3.40.50.720">
    <property type="entry name" value="NAD(P)-binding Rossmann-like Domain"/>
    <property type="match status" value="1"/>
</dbReference>
<sequence length="187" mass="20570">MSSQKFTAPNDFTVVDVKKEPQVEKWAKDVLSKYDPPDIVINNAAITNYPAPLWQVPSDEFSELIDINIKGVVNIIRHFVPAMLKNKRGIIVNFSSGWGRSTSPEVAPYCASKWAIEGLTRSLAQELPAGMAAVPLNPGIIHTDMLSISFGEEAVNYTPVSDWVLKAVPYILNLKPTDNGMPLTVSM</sequence>
<dbReference type="PANTHER" id="PTHR45267">
    <property type="match status" value="1"/>
</dbReference>
<evidence type="ECO:0000256" key="2">
    <source>
        <dbReference type="RuleBase" id="RU000363"/>
    </source>
</evidence>
<dbReference type="Proteomes" id="UP000244056">
    <property type="component" value="Plasmid pUHCC0039a"/>
</dbReference>
<dbReference type="InterPro" id="IPR002347">
    <property type="entry name" value="SDR_fam"/>
</dbReference>
<dbReference type="AlphaFoldDB" id="A0A2S0Q5W2"/>
<dbReference type="CDD" id="cd05233">
    <property type="entry name" value="SDR_c"/>
    <property type="match status" value="1"/>
</dbReference>
<dbReference type="InterPro" id="IPR020904">
    <property type="entry name" value="Sc_DH/Rdtase_CS"/>
</dbReference>
<dbReference type="PANTHER" id="PTHR45267:SF2">
    <property type="entry name" value="NADPH-DEPENDENT PTERIN ALDEHYDE REDUCTASE"/>
    <property type="match status" value="1"/>
</dbReference>
<geneLocation type="plasmid" evidence="4">
    <name>puhcc0039a</name>
</geneLocation>
<dbReference type="GO" id="GO:0005829">
    <property type="term" value="C:cytosol"/>
    <property type="evidence" value="ECO:0007669"/>
    <property type="project" value="TreeGrafter"/>
</dbReference>
<organism evidence="3 4">
    <name type="scientific">Nodularia spumigena UHCC 0039</name>
    <dbReference type="NCBI Taxonomy" id="1914872"/>
    <lineage>
        <taxon>Bacteria</taxon>
        <taxon>Bacillati</taxon>
        <taxon>Cyanobacteriota</taxon>
        <taxon>Cyanophyceae</taxon>
        <taxon>Nostocales</taxon>
        <taxon>Nodulariaceae</taxon>
        <taxon>Nodularia</taxon>
    </lineage>
</organism>
<dbReference type="PRINTS" id="PR00080">
    <property type="entry name" value="SDRFAMILY"/>
</dbReference>
<protein>
    <submittedName>
        <fullName evidence="3">3-oxoacyl-[acyl-carrier-protein] reductase FabG</fullName>
        <ecNumber evidence="3">1.1.1.100</ecNumber>
    </submittedName>
</protein>
<keyword evidence="3" id="KW-0614">Plasmid</keyword>
<keyword evidence="3" id="KW-0560">Oxidoreductase</keyword>
<evidence type="ECO:0000256" key="1">
    <source>
        <dbReference type="ARBA" id="ARBA00006484"/>
    </source>
</evidence>
<dbReference type="GO" id="GO:0004316">
    <property type="term" value="F:3-oxoacyl-[acyl-carrier-protein] reductase (NADPH) activity"/>
    <property type="evidence" value="ECO:0007669"/>
    <property type="project" value="UniProtKB-EC"/>
</dbReference>
<dbReference type="SUPFAM" id="SSF51735">
    <property type="entry name" value="NAD(P)-binding Rossmann-fold domains"/>
    <property type="match status" value="1"/>
</dbReference>
<reference evidence="3 4" key="1">
    <citation type="submission" date="2017-03" db="EMBL/GenBank/DDBJ databases">
        <title>Comparative genomics of the toxic Baltic Sea cyanobacteria Nodularia spumigena UHCC 0039 and its response on varying salinity.</title>
        <authorList>
            <person name="Teikari J.E."/>
        </authorList>
    </citation>
    <scope>NUCLEOTIDE SEQUENCE [LARGE SCALE GENOMIC DNA]</scope>
    <source>
        <strain evidence="3 4">UHCC 0039</strain>
        <plasmid evidence="4">puhcc0039a</plasmid>
    </source>
</reference>
<dbReference type="KEGG" id="nsp:BMF81_04701"/>
<dbReference type="InterPro" id="IPR053241">
    <property type="entry name" value="NADPH_pterin_aldehyde_rdct"/>
</dbReference>
<dbReference type="InterPro" id="IPR036291">
    <property type="entry name" value="NAD(P)-bd_dom_sf"/>
</dbReference>
<dbReference type="GeneID" id="78019897"/>
<dbReference type="PROSITE" id="PS00061">
    <property type="entry name" value="ADH_SHORT"/>
    <property type="match status" value="1"/>
</dbReference>
<dbReference type="RefSeq" id="WP_234419883.1">
    <property type="nucleotide sequence ID" value="NZ_CAWNZE010000002.1"/>
</dbReference>
<dbReference type="EC" id="1.1.1.100" evidence="3"/>
<gene>
    <name evidence="3" type="primary">fabG_3</name>
    <name evidence="3" type="ORF">BMF81_04701</name>
</gene>
<name>A0A2S0Q5W2_NODSP</name>
<evidence type="ECO:0000313" key="4">
    <source>
        <dbReference type="Proteomes" id="UP000244056"/>
    </source>
</evidence>
<accession>A0A2S0Q5W2</accession>
<evidence type="ECO:0000313" key="3">
    <source>
        <dbReference type="EMBL" id="AVZ31716.1"/>
    </source>
</evidence>
<dbReference type="Pfam" id="PF00106">
    <property type="entry name" value="adh_short"/>
    <property type="match status" value="1"/>
</dbReference>
<comment type="similarity">
    <text evidence="1 2">Belongs to the short-chain dehydrogenases/reductases (SDR) family.</text>
</comment>
<dbReference type="EMBL" id="CP020115">
    <property type="protein sequence ID" value="AVZ31716.1"/>
    <property type="molecule type" value="Genomic_DNA"/>
</dbReference>
<proteinExistence type="inferred from homology"/>
<dbReference type="PRINTS" id="PR00081">
    <property type="entry name" value="GDHRDH"/>
</dbReference>